<dbReference type="AlphaFoldDB" id="A0A8A4TPM2"/>
<dbReference type="PRINTS" id="PR00081">
    <property type="entry name" value="GDHRDH"/>
</dbReference>
<dbReference type="PANTHER" id="PTHR24321">
    <property type="entry name" value="DEHYDROGENASES, SHORT CHAIN"/>
    <property type="match status" value="1"/>
</dbReference>
<evidence type="ECO:0000313" key="3">
    <source>
        <dbReference type="EMBL" id="QTD51493.1"/>
    </source>
</evidence>
<dbReference type="PROSITE" id="PS00061">
    <property type="entry name" value="ADH_SHORT"/>
    <property type="match status" value="1"/>
</dbReference>
<sequence>MTFQGKKVMVTGGTGAIGTAVSSAFLEAGADVYSSYIVAEELDRLPADLENSDRFHTDKVNLLDETEVQAWFEKVGTPYVVANIAGGFDMAAVKDTELSAWQKMIDINLSTCFLTSRQALRAMDAVGEGRIVNVASFAAVQRIGGMAAYTTAKRAVIALTEAMAEETLATKITVNAILPTIMDTPANRTGMPDADFSTWVPGENVAKTILFLADPSSWHITGASLPLRGHS</sequence>
<gene>
    <name evidence="3" type="ORF">J3U87_03410</name>
</gene>
<comment type="similarity">
    <text evidence="1">Belongs to the short-chain dehydrogenases/reductases (SDR) family.</text>
</comment>
<dbReference type="PANTHER" id="PTHR24321:SF8">
    <property type="entry name" value="ESTRADIOL 17-BETA-DEHYDROGENASE 8-RELATED"/>
    <property type="match status" value="1"/>
</dbReference>
<accession>A0A8A4TPM2</accession>
<dbReference type="Proteomes" id="UP000663929">
    <property type="component" value="Chromosome"/>
</dbReference>
<evidence type="ECO:0000256" key="1">
    <source>
        <dbReference type="ARBA" id="ARBA00006484"/>
    </source>
</evidence>
<dbReference type="Pfam" id="PF00106">
    <property type="entry name" value="adh_short"/>
    <property type="match status" value="1"/>
</dbReference>
<dbReference type="InterPro" id="IPR020904">
    <property type="entry name" value="Sc_DH/Rdtase_CS"/>
</dbReference>
<keyword evidence="2" id="KW-0560">Oxidoreductase</keyword>
<reference evidence="3" key="1">
    <citation type="submission" date="2021-03" db="EMBL/GenBank/DDBJ databases">
        <title>Acanthopleuribacteraceae sp. M133.</title>
        <authorList>
            <person name="Wang G."/>
        </authorList>
    </citation>
    <scope>NUCLEOTIDE SEQUENCE</scope>
    <source>
        <strain evidence="3">M133</strain>
    </source>
</reference>
<dbReference type="InterPro" id="IPR002347">
    <property type="entry name" value="SDR_fam"/>
</dbReference>
<protein>
    <submittedName>
        <fullName evidence="3">SDR family oxidoreductase</fullName>
    </submittedName>
</protein>
<organism evidence="3 4">
    <name type="scientific">Sulfidibacter corallicola</name>
    <dbReference type="NCBI Taxonomy" id="2818388"/>
    <lineage>
        <taxon>Bacteria</taxon>
        <taxon>Pseudomonadati</taxon>
        <taxon>Acidobacteriota</taxon>
        <taxon>Holophagae</taxon>
        <taxon>Acanthopleuribacterales</taxon>
        <taxon>Acanthopleuribacteraceae</taxon>
        <taxon>Sulfidibacter</taxon>
    </lineage>
</organism>
<dbReference type="KEGG" id="scor:J3U87_03410"/>
<evidence type="ECO:0000313" key="4">
    <source>
        <dbReference type="Proteomes" id="UP000663929"/>
    </source>
</evidence>
<evidence type="ECO:0000256" key="2">
    <source>
        <dbReference type="ARBA" id="ARBA00023002"/>
    </source>
</evidence>
<dbReference type="SUPFAM" id="SSF51735">
    <property type="entry name" value="NAD(P)-binding Rossmann-fold domains"/>
    <property type="match status" value="1"/>
</dbReference>
<keyword evidence="4" id="KW-1185">Reference proteome</keyword>
<dbReference type="EMBL" id="CP071793">
    <property type="protein sequence ID" value="QTD51493.1"/>
    <property type="molecule type" value="Genomic_DNA"/>
</dbReference>
<dbReference type="RefSeq" id="WP_237381623.1">
    <property type="nucleotide sequence ID" value="NZ_CP071793.1"/>
</dbReference>
<name>A0A8A4TPM2_SULCO</name>
<dbReference type="Gene3D" id="3.40.50.720">
    <property type="entry name" value="NAD(P)-binding Rossmann-like Domain"/>
    <property type="match status" value="1"/>
</dbReference>
<dbReference type="InterPro" id="IPR036291">
    <property type="entry name" value="NAD(P)-bd_dom_sf"/>
</dbReference>
<proteinExistence type="inferred from homology"/>
<dbReference type="GO" id="GO:0016491">
    <property type="term" value="F:oxidoreductase activity"/>
    <property type="evidence" value="ECO:0007669"/>
    <property type="project" value="UniProtKB-KW"/>
</dbReference>